<gene>
    <name evidence="1" type="ORF">SAMN04488516_102355</name>
</gene>
<protein>
    <submittedName>
        <fullName evidence="1">Uncharacterized protein</fullName>
    </submittedName>
</protein>
<reference evidence="1 2" key="1">
    <citation type="submission" date="2016-10" db="EMBL/GenBank/DDBJ databases">
        <authorList>
            <person name="de Groot N.N."/>
        </authorList>
    </citation>
    <scope>NUCLEOTIDE SEQUENCE [LARGE SCALE GENOMIC DNA]</scope>
    <source>
        <strain evidence="1 2">DSM 15269</strain>
    </source>
</reference>
<name>A0A1H0C0D5_9BACT</name>
<sequence>MKIYKIIENGRDVYRCLPMPQELYELEITIKPIKKRGSIFSEFLKDKIEVSEYKKSSREEINAR</sequence>
<dbReference type="RefSeq" id="WP_092063846.1">
    <property type="nucleotide sequence ID" value="NZ_FNIN01000002.1"/>
</dbReference>
<dbReference type="STRING" id="206665.SAMN04488516_102355"/>
<dbReference type="Proteomes" id="UP000199602">
    <property type="component" value="Unassembled WGS sequence"/>
</dbReference>
<dbReference type="EMBL" id="FNIN01000002">
    <property type="protein sequence ID" value="SDN51250.1"/>
    <property type="molecule type" value="Genomic_DNA"/>
</dbReference>
<organism evidence="1 2">
    <name type="scientific">Desulfonauticus submarinus</name>
    <dbReference type="NCBI Taxonomy" id="206665"/>
    <lineage>
        <taxon>Bacteria</taxon>
        <taxon>Pseudomonadati</taxon>
        <taxon>Thermodesulfobacteriota</taxon>
        <taxon>Desulfovibrionia</taxon>
        <taxon>Desulfovibrionales</taxon>
        <taxon>Desulfonauticaceae</taxon>
        <taxon>Desulfonauticus</taxon>
    </lineage>
</organism>
<evidence type="ECO:0000313" key="2">
    <source>
        <dbReference type="Proteomes" id="UP000199602"/>
    </source>
</evidence>
<keyword evidence="2" id="KW-1185">Reference proteome</keyword>
<accession>A0A1H0C0D5</accession>
<evidence type="ECO:0000313" key="1">
    <source>
        <dbReference type="EMBL" id="SDN51250.1"/>
    </source>
</evidence>
<proteinExistence type="predicted"/>
<dbReference type="AlphaFoldDB" id="A0A1H0C0D5"/>